<reference evidence="2" key="1">
    <citation type="submission" date="2016-10" db="EMBL/GenBank/DDBJ databases">
        <authorList>
            <person name="Varghese N."/>
            <person name="Submissions S."/>
        </authorList>
    </citation>
    <scope>NUCLEOTIDE SEQUENCE [LARGE SCALE GENOMIC DNA]</scope>
    <source>
        <strain evidence="2">DSM 45079</strain>
    </source>
</reference>
<dbReference type="STRING" id="419479.SAMN04488563_6038"/>
<organism evidence="1 2">
    <name type="scientific">Jiangella alkaliphila</name>
    <dbReference type="NCBI Taxonomy" id="419479"/>
    <lineage>
        <taxon>Bacteria</taxon>
        <taxon>Bacillati</taxon>
        <taxon>Actinomycetota</taxon>
        <taxon>Actinomycetes</taxon>
        <taxon>Jiangellales</taxon>
        <taxon>Jiangellaceae</taxon>
        <taxon>Jiangella</taxon>
    </lineage>
</organism>
<protein>
    <submittedName>
        <fullName evidence="1">Uncharacterized protein</fullName>
    </submittedName>
</protein>
<evidence type="ECO:0000313" key="2">
    <source>
        <dbReference type="Proteomes" id="UP000182977"/>
    </source>
</evidence>
<dbReference type="AlphaFoldDB" id="A0A1H2LFM6"/>
<proteinExistence type="predicted"/>
<sequence length="76" mass="8577">MMTMGTEQPGREIIDHQISQHGWRYKRGRCHPRVYPPNRSQPPIVPASTPSDTRALKNFIALVCLAGGEWPPGRRA</sequence>
<name>A0A1H2LFM6_9ACTN</name>
<accession>A0A1H2LFM6</accession>
<keyword evidence="2" id="KW-1185">Reference proteome</keyword>
<evidence type="ECO:0000313" key="1">
    <source>
        <dbReference type="EMBL" id="SDU79642.1"/>
    </source>
</evidence>
<gene>
    <name evidence="1" type="ORF">SAMN04488563_6038</name>
</gene>
<dbReference type="Proteomes" id="UP000182977">
    <property type="component" value="Chromosome I"/>
</dbReference>
<dbReference type="EMBL" id="LT629791">
    <property type="protein sequence ID" value="SDU79642.1"/>
    <property type="molecule type" value="Genomic_DNA"/>
</dbReference>